<proteinExistence type="predicted"/>
<accession>A0A1L7ULK9</accession>
<dbReference type="GeneID" id="65094751"/>
<name>A0A1L7ULK9_FUSMA</name>
<dbReference type="Proteomes" id="UP000184255">
    <property type="component" value="Unassembled WGS sequence"/>
</dbReference>
<dbReference type="VEuPathDB" id="FungiDB:FMAN_15511"/>
<comment type="caution">
    <text evidence="1">The sequence shown here is derived from an EMBL/GenBank/DDBJ whole genome shotgun (WGS) entry which is preliminary data.</text>
</comment>
<evidence type="ECO:0000313" key="1">
    <source>
        <dbReference type="EMBL" id="CVL09353.1"/>
    </source>
</evidence>
<dbReference type="EMBL" id="FCQH01000044">
    <property type="protein sequence ID" value="CVL09353.1"/>
    <property type="molecule type" value="Genomic_DNA"/>
</dbReference>
<reference evidence="2" key="1">
    <citation type="journal article" date="2016" name="Genome Biol. Evol.">
        <title>Comparative 'omics' of the Fusarium fujikuroi species complex highlights differences in genetic potential and metabolite synthesis.</title>
        <authorList>
            <person name="Niehaus E.-M."/>
            <person name="Muensterkoetter M."/>
            <person name="Proctor R.H."/>
            <person name="Brown D.W."/>
            <person name="Sharon A."/>
            <person name="Idan Y."/>
            <person name="Oren-Young L."/>
            <person name="Sieber C.M."/>
            <person name="Novak O."/>
            <person name="Pencik A."/>
            <person name="Tarkowska D."/>
            <person name="Hromadova K."/>
            <person name="Freeman S."/>
            <person name="Maymon M."/>
            <person name="Elazar M."/>
            <person name="Youssef S.A."/>
            <person name="El-Shabrawy E.S.M."/>
            <person name="Shalaby A.B.A."/>
            <person name="Houterman P."/>
            <person name="Brock N.L."/>
            <person name="Burkhardt I."/>
            <person name="Tsavkelova E.A."/>
            <person name="Dickschat J.S."/>
            <person name="Galuszka P."/>
            <person name="Gueldener U."/>
            <person name="Tudzynski B."/>
        </authorList>
    </citation>
    <scope>NUCLEOTIDE SEQUENCE [LARGE SCALE GENOMIC DNA]</scope>
    <source>
        <strain evidence="2">MRC7560</strain>
    </source>
</reference>
<dbReference type="RefSeq" id="XP_041691608.1">
    <property type="nucleotide sequence ID" value="XM_041826329.1"/>
</dbReference>
<sequence length="302" mass="34202">MDTLIALNQVDSQTLTPNDRRLASEILRDFARRVQASDILAPALVVQEPDFKRFEWPVTNRLELLINALDAPIEPDDGRFHTLCEQDPLVVIICGLCLTKKKILRINQDLWDEVLRQAQTASQRLGPQFLHHTQINEIVAGTSGNFKQRFDQTKRYAGSISHMTMRGVPSYFYPMSDALKFRNLISLAFNRTVTAYLPAIEFKDACIRLTVLFDQEFLARLTGVVIENYDAEGCVLEALKEKIAPILGDDVLQACQKTQMWAQESKDKLTTQCVTCNVVPGQVIVLDVFVDWQEGIAFVNKT</sequence>
<keyword evidence="2" id="KW-1185">Reference proteome</keyword>
<dbReference type="AlphaFoldDB" id="A0A1L7ULK9"/>
<gene>
    <name evidence="1" type="ORF">FMAN_15511</name>
</gene>
<evidence type="ECO:0000313" key="2">
    <source>
        <dbReference type="Proteomes" id="UP000184255"/>
    </source>
</evidence>
<organism evidence="1 2">
    <name type="scientific">Fusarium mangiferae</name>
    <name type="common">Mango malformation disease fungus</name>
    <dbReference type="NCBI Taxonomy" id="192010"/>
    <lineage>
        <taxon>Eukaryota</taxon>
        <taxon>Fungi</taxon>
        <taxon>Dikarya</taxon>
        <taxon>Ascomycota</taxon>
        <taxon>Pezizomycotina</taxon>
        <taxon>Sordariomycetes</taxon>
        <taxon>Hypocreomycetidae</taxon>
        <taxon>Hypocreales</taxon>
        <taxon>Nectriaceae</taxon>
        <taxon>Fusarium</taxon>
        <taxon>Fusarium fujikuroi species complex</taxon>
    </lineage>
</organism>
<protein>
    <submittedName>
        <fullName evidence="1">Uncharacterized protein</fullName>
    </submittedName>
</protein>